<reference evidence="2 4" key="1">
    <citation type="submission" date="2019-07" db="EMBL/GenBank/DDBJ databases">
        <title>Whole genome shotgun sequence of Halomonas pacifica NBRC 102220.</title>
        <authorList>
            <person name="Hosoyama A."/>
            <person name="Uohara A."/>
            <person name="Ohji S."/>
            <person name="Ichikawa N."/>
        </authorList>
    </citation>
    <scope>NUCLEOTIDE SEQUENCE [LARGE SCALE GENOMIC DNA]</scope>
    <source>
        <strain evidence="2 4">NBRC 102220</strain>
    </source>
</reference>
<comment type="caution">
    <text evidence="2">The sequence shown here is derived from an EMBL/GenBank/DDBJ whole genome shotgun (WGS) entry which is preliminary data.</text>
</comment>
<dbReference type="EMBL" id="JAEDAF010000011">
    <property type="protein sequence ID" value="MBH8580888.1"/>
    <property type="molecule type" value="Genomic_DNA"/>
</dbReference>
<gene>
    <name evidence="2" type="primary">ycaR</name>
    <name evidence="2" type="ORF">HPA02_16240</name>
    <name evidence="3" type="ORF">I7V36_12355</name>
</gene>
<dbReference type="AlphaFoldDB" id="A0A510X8L7"/>
<dbReference type="Proteomes" id="UP000321275">
    <property type="component" value="Unassembled WGS sequence"/>
</dbReference>
<dbReference type="EMBL" id="BJUK01000015">
    <property type="protein sequence ID" value="GEK47341.1"/>
    <property type="molecule type" value="Genomic_DNA"/>
</dbReference>
<evidence type="ECO:0000313" key="2">
    <source>
        <dbReference type="EMBL" id="GEK47341.1"/>
    </source>
</evidence>
<dbReference type="Pfam" id="PF03966">
    <property type="entry name" value="Trm112p"/>
    <property type="match status" value="1"/>
</dbReference>
<sequence>MDKELLAMLVCPLCQGKLKYDREAAELRCHYDGLAFPIRDGIPVMLEEEARVMDVDEKLGKGPGATP</sequence>
<dbReference type="HAMAP" id="MF_01187">
    <property type="entry name" value="UPF0434"/>
    <property type="match status" value="1"/>
</dbReference>
<evidence type="ECO:0000313" key="5">
    <source>
        <dbReference type="Proteomes" id="UP000651738"/>
    </source>
</evidence>
<organism evidence="2 4">
    <name type="scientific">Bisbaumannia pacifica</name>
    <dbReference type="NCBI Taxonomy" id="77098"/>
    <lineage>
        <taxon>Bacteria</taxon>
        <taxon>Pseudomonadati</taxon>
        <taxon>Pseudomonadota</taxon>
        <taxon>Gammaproteobacteria</taxon>
        <taxon>Oceanospirillales</taxon>
        <taxon>Halomonadaceae</taxon>
        <taxon>Bisbaumannia</taxon>
    </lineage>
</organism>
<proteinExistence type="inferred from homology"/>
<reference evidence="3 5" key="2">
    <citation type="submission" date="2020-12" db="EMBL/GenBank/DDBJ databases">
        <title>Draft genome sequence of Halomonas pacifica strain CARE-V15.</title>
        <authorList>
            <person name="Vignesh N."/>
            <person name="Thabitha A."/>
            <person name="Saravanan R."/>
            <person name="Manigandan V."/>
        </authorList>
    </citation>
    <scope>NUCLEOTIDE SEQUENCE [LARGE SCALE GENOMIC DNA]</scope>
    <source>
        <strain evidence="3 5">CARE-V15</strain>
    </source>
</reference>
<dbReference type="RefSeq" id="WP_146802688.1">
    <property type="nucleotide sequence ID" value="NZ_BJUK01000015.1"/>
</dbReference>
<dbReference type="InterPro" id="IPR005651">
    <property type="entry name" value="Trm112-like"/>
</dbReference>
<protein>
    <recommendedName>
        <fullName evidence="1">UPF0434 protein HPA02_16240</fullName>
    </recommendedName>
</protein>
<dbReference type="PANTHER" id="PTHR33505:SF4">
    <property type="entry name" value="PROTEIN PREY, MITOCHONDRIAL"/>
    <property type="match status" value="1"/>
</dbReference>
<dbReference type="FunFam" id="2.20.25.10:FF:000002">
    <property type="entry name" value="UPF0434 protein YcaR"/>
    <property type="match status" value="1"/>
</dbReference>
<name>A0A510X8L7_9GAMM</name>
<keyword evidence="4" id="KW-1185">Reference proteome</keyword>
<accession>A0A510X8L7</accession>
<dbReference type="Gene3D" id="2.20.25.10">
    <property type="match status" value="1"/>
</dbReference>
<dbReference type="PANTHER" id="PTHR33505">
    <property type="entry name" value="ZGC:162634"/>
    <property type="match status" value="1"/>
</dbReference>
<comment type="similarity">
    <text evidence="1">Belongs to the UPF0434 family.</text>
</comment>
<evidence type="ECO:0000313" key="3">
    <source>
        <dbReference type="EMBL" id="MBH8580888.1"/>
    </source>
</evidence>
<dbReference type="Proteomes" id="UP000651738">
    <property type="component" value="Unassembled WGS sequence"/>
</dbReference>
<dbReference type="GO" id="GO:0005829">
    <property type="term" value="C:cytosol"/>
    <property type="evidence" value="ECO:0007669"/>
    <property type="project" value="TreeGrafter"/>
</dbReference>
<dbReference type="SUPFAM" id="SSF158997">
    <property type="entry name" value="Trm112p-like"/>
    <property type="match status" value="1"/>
</dbReference>
<evidence type="ECO:0000313" key="4">
    <source>
        <dbReference type="Proteomes" id="UP000321275"/>
    </source>
</evidence>
<evidence type="ECO:0000256" key="1">
    <source>
        <dbReference type="HAMAP-Rule" id="MF_01187"/>
    </source>
</evidence>
<dbReference type="OrthoDB" id="9812205at2"/>